<dbReference type="PANTHER" id="PTHR41983">
    <property type="entry name" value="SHORT-CHAIN FATTY ACID TRANSPORTER-RELATED"/>
    <property type="match status" value="1"/>
</dbReference>
<dbReference type="GO" id="GO:0005886">
    <property type="term" value="C:plasma membrane"/>
    <property type="evidence" value="ECO:0007669"/>
    <property type="project" value="TreeGrafter"/>
</dbReference>
<feature type="transmembrane region" description="Helical" evidence="1">
    <location>
        <begin position="352"/>
        <end position="369"/>
    </location>
</feature>
<feature type="transmembrane region" description="Helical" evidence="1">
    <location>
        <begin position="136"/>
        <end position="155"/>
    </location>
</feature>
<reference evidence="2 3" key="1">
    <citation type="submission" date="2019-03" db="EMBL/GenBank/DDBJ databases">
        <title>Genomic Encyclopedia of Type Strains, Phase IV (KMG-IV): sequencing the most valuable type-strain genomes for metagenomic binning, comparative biology and taxonomic classification.</title>
        <authorList>
            <person name="Goeker M."/>
        </authorList>
    </citation>
    <scope>NUCLEOTIDE SEQUENCE [LARGE SCALE GENOMIC DNA]</scope>
    <source>
        <strain evidence="2 3">DSM 28287</strain>
    </source>
</reference>
<feature type="transmembrane region" description="Helical" evidence="1">
    <location>
        <begin position="58"/>
        <end position="77"/>
    </location>
</feature>
<dbReference type="InterPro" id="IPR006161">
    <property type="entry name" value="CHP00366"/>
</dbReference>
<feature type="transmembrane region" description="Helical" evidence="1">
    <location>
        <begin position="167"/>
        <end position="187"/>
    </location>
</feature>
<dbReference type="NCBIfam" id="TIGR00366">
    <property type="entry name" value="TIGR00366 family protein"/>
    <property type="match status" value="1"/>
</dbReference>
<gene>
    <name evidence="2" type="ORF">EV211_10185</name>
</gene>
<dbReference type="EMBL" id="SNXO01000001">
    <property type="protein sequence ID" value="TDP60571.1"/>
    <property type="molecule type" value="Genomic_DNA"/>
</dbReference>
<name>A0A4R6QDP3_9FIRM</name>
<proteinExistence type="predicted"/>
<dbReference type="Pfam" id="PF02667">
    <property type="entry name" value="SCFA_trans"/>
    <property type="match status" value="1"/>
</dbReference>
<feature type="transmembrane region" description="Helical" evidence="1">
    <location>
        <begin position="276"/>
        <end position="297"/>
    </location>
</feature>
<feature type="transmembrane region" description="Helical" evidence="1">
    <location>
        <begin position="251"/>
        <end position="270"/>
    </location>
</feature>
<feature type="transmembrane region" description="Helical" evidence="1">
    <location>
        <begin position="21"/>
        <end position="38"/>
    </location>
</feature>
<sequence>MFKKLTNGCVHLVNRFLPDPFIFCIVLTVIVFLGAMPATKQGPITIINAWGTGVWNLLAFSMQMALVLVLGSALANAPAVKRLISKIASIAKTPKQSIIVVTFFSLIACWLNWGFGLVVGAILAKEIARQVKGVDYRLLIASAYSGFVIWHAGFSGSIPLALATPDVAGAASTLATATGGAVTSVIATSQTIFSPWNLLMVLVIIICLPFINAKMHPSPEETIVVDPKLLMEEEIAYSKPVTPAEKLENSVVCSGIISVAGLIFLVYYFATAGFNLTLNIVNFIFLVLGIIFHKTPIGYVRAVTESTKGAAGIILQFPFYAGIMGMMVFTPEGGTSLAGCISNFFVSISNEITFPLFTFLSAGIVNIFVPSGGGQWAVQGPIMMPAGLKLGVDPSVTGMAIAWGDAWTNMIQPFWALPALGIAGLSARDIMGYCLITLIFVGIVVCGGFVIVGLL</sequence>
<dbReference type="AlphaFoldDB" id="A0A4R6QDP3"/>
<evidence type="ECO:0000313" key="2">
    <source>
        <dbReference type="EMBL" id="TDP60571.1"/>
    </source>
</evidence>
<keyword evidence="3" id="KW-1185">Reference proteome</keyword>
<keyword evidence="1" id="KW-0472">Membrane</keyword>
<protein>
    <submittedName>
        <fullName evidence="2">Short-chain fatty acids transporter</fullName>
    </submittedName>
</protein>
<feature type="transmembrane region" description="Helical" evidence="1">
    <location>
        <begin position="309"/>
        <end position="329"/>
    </location>
</feature>
<accession>A0A4R6QDP3</accession>
<keyword evidence="1" id="KW-1133">Transmembrane helix</keyword>
<dbReference type="OrthoDB" id="255482at2"/>
<evidence type="ECO:0000313" key="3">
    <source>
        <dbReference type="Proteomes" id="UP000295500"/>
    </source>
</evidence>
<keyword evidence="1" id="KW-0812">Transmembrane</keyword>
<feature type="transmembrane region" description="Helical" evidence="1">
    <location>
        <begin position="193"/>
        <end position="211"/>
    </location>
</feature>
<feature type="transmembrane region" description="Helical" evidence="1">
    <location>
        <begin position="430"/>
        <end position="454"/>
    </location>
</feature>
<organism evidence="2 3">
    <name type="scientific">Aminicella lysinilytica</name>
    <dbReference type="NCBI Taxonomy" id="433323"/>
    <lineage>
        <taxon>Bacteria</taxon>
        <taxon>Bacillati</taxon>
        <taxon>Bacillota</taxon>
        <taxon>Clostridia</taxon>
        <taxon>Peptostreptococcales</taxon>
        <taxon>Anaerovoracaceae</taxon>
        <taxon>Aminicella</taxon>
    </lineage>
</organism>
<dbReference type="InterPro" id="IPR006160">
    <property type="entry name" value="SCFA_transpt_AtoE"/>
</dbReference>
<comment type="caution">
    <text evidence="2">The sequence shown here is derived from an EMBL/GenBank/DDBJ whole genome shotgun (WGS) entry which is preliminary data.</text>
</comment>
<dbReference type="PANTHER" id="PTHR41983:SF2">
    <property type="entry name" value="SHORT-CHAIN FATTY ACID TRANSPORTER-RELATED"/>
    <property type="match status" value="1"/>
</dbReference>
<dbReference type="RefSeq" id="WP_133527454.1">
    <property type="nucleotide sequence ID" value="NZ_SNXO01000001.1"/>
</dbReference>
<dbReference type="Proteomes" id="UP000295500">
    <property type="component" value="Unassembled WGS sequence"/>
</dbReference>
<evidence type="ECO:0000256" key="1">
    <source>
        <dbReference type="SAM" id="Phobius"/>
    </source>
</evidence>
<feature type="transmembrane region" description="Helical" evidence="1">
    <location>
        <begin position="98"/>
        <end position="124"/>
    </location>
</feature>